<name>A0A540MVC1_MALBA</name>
<dbReference type="GO" id="GO:0016787">
    <property type="term" value="F:hydrolase activity"/>
    <property type="evidence" value="ECO:0007669"/>
    <property type="project" value="InterPro"/>
</dbReference>
<evidence type="ECO:0000313" key="1">
    <source>
        <dbReference type="EMBL" id="TQE02699.1"/>
    </source>
</evidence>
<organism evidence="1 2">
    <name type="scientific">Malus baccata</name>
    <name type="common">Siberian crab apple</name>
    <name type="synonym">Pyrus baccata</name>
    <dbReference type="NCBI Taxonomy" id="106549"/>
    <lineage>
        <taxon>Eukaryota</taxon>
        <taxon>Viridiplantae</taxon>
        <taxon>Streptophyta</taxon>
        <taxon>Embryophyta</taxon>
        <taxon>Tracheophyta</taxon>
        <taxon>Spermatophyta</taxon>
        <taxon>Magnoliopsida</taxon>
        <taxon>eudicotyledons</taxon>
        <taxon>Gunneridae</taxon>
        <taxon>Pentapetalae</taxon>
        <taxon>rosids</taxon>
        <taxon>fabids</taxon>
        <taxon>Rosales</taxon>
        <taxon>Rosaceae</taxon>
        <taxon>Amygdaloideae</taxon>
        <taxon>Maleae</taxon>
        <taxon>Malus</taxon>
    </lineage>
</organism>
<dbReference type="EMBL" id="VIEB01000170">
    <property type="protein sequence ID" value="TQE02699.1"/>
    <property type="molecule type" value="Genomic_DNA"/>
</dbReference>
<dbReference type="PANTHER" id="PTHR42896">
    <property type="entry name" value="XYLULOSE-1,5-BISPHOSPHATE (XUBP) PHOSPHATASE"/>
    <property type="match status" value="1"/>
</dbReference>
<proteinExistence type="predicted"/>
<evidence type="ECO:0000313" key="2">
    <source>
        <dbReference type="Proteomes" id="UP000315295"/>
    </source>
</evidence>
<dbReference type="AlphaFoldDB" id="A0A540MVC1"/>
<dbReference type="STRING" id="106549.A0A540MVC1"/>
<comment type="caution">
    <text evidence="1">The sequence shown here is derived from an EMBL/GenBank/DDBJ whole genome shotgun (WGS) entry which is preliminary data.</text>
</comment>
<reference evidence="1 2" key="1">
    <citation type="journal article" date="2019" name="G3 (Bethesda)">
        <title>Sequencing of a Wild Apple (Malus baccata) Genome Unravels the Differences Between Cultivated and Wild Apple Species Regarding Disease Resistance and Cold Tolerance.</title>
        <authorList>
            <person name="Chen X."/>
        </authorList>
    </citation>
    <scope>NUCLEOTIDE SEQUENCE [LARGE SCALE GENOMIC DNA]</scope>
    <source>
        <strain evidence="2">cv. Shandingzi</strain>
        <tissue evidence="1">Leaves</tissue>
    </source>
</reference>
<dbReference type="PANTHER" id="PTHR42896:SF3">
    <property type="entry name" value="PROTEIN, PUTATIVE, EXPRESSED-RELATED"/>
    <property type="match status" value="1"/>
</dbReference>
<protein>
    <submittedName>
        <fullName evidence="1">Uncharacterized protein</fullName>
    </submittedName>
</protein>
<dbReference type="Proteomes" id="UP000315295">
    <property type="component" value="Unassembled WGS sequence"/>
</dbReference>
<accession>A0A540MVC1</accession>
<gene>
    <name evidence="1" type="ORF">C1H46_011672</name>
</gene>
<keyword evidence="2" id="KW-1185">Reference proteome</keyword>
<sequence length="150" mass="15977">MPALQRFPDFSSLFSAQDKNPSQELTVLLEVDGVLMDAYRLGNRQTFNAAFKKLGLDCAICLTSFFLTALISLGTFEYGCLSFSSISEGSLAGNSSSEFIKVFGIGTSSSSPSAAGGNEMIARGTGSKLLNLYSAINQALHITLETDPQK</sequence>
<dbReference type="InterPro" id="IPR044999">
    <property type="entry name" value="CbbY-like"/>
</dbReference>